<proteinExistence type="predicted"/>
<dbReference type="AlphaFoldDB" id="A0A1Y2EQ83"/>
<comment type="caution">
    <text evidence="1">The sequence shown here is derived from an EMBL/GenBank/DDBJ whole genome shotgun (WGS) entry which is preliminary data.</text>
</comment>
<dbReference type="Proteomes" id="UP000193920">
    <property type="component" value="Unassembled WGS sequence"/>
</dbReference>
<gene>
    <name evidence="1" type="ORF">LY90DRAFT_666506</name>
</gene>
<evidence type="ECO:0000313" key="1">
    <source>
        <dbReference type="EMBL" id="ORY73750.1"/>
    </source>
</evidence>
<reference evidence="1 2" key="1">
    <citation type="submission" date="2016-08" db="EMBL/GenBank/DDBJ databases">
        <title>A Parts List for Fungal Cellulosomes Revealed by Comparative Genomics.</title>
        <authorList>
            <consortium name="DOE Joint Genome Institute"/>
            <person name="Haitjema C.H."/>
            <person name="Gilmore S.P."/>
            <person name="Henske J.K."/>
            <person name="Solomon K.V."/>
            <person name="De Groot R."/>
            <person name="Kuo A."/>
            <person name="Mondo S.J."/>
            <person name="Salamov A.A."/>
            <person name="Labutti K."/>
            <person name="Zhao Z."/>
            <person name="Chiniquy J."/>
            <person name="Barry K."/>
            <person name="Brewer H.M."/>
            <person name="Purvine S.O."/>
            <person name="Wright A.T."/>
            <person name="Boxma B."/>
            <person name="Van Alen T."/>
            <person name="Hackstein J.H."/>
            <person name="Baker S.E."/>
            <person name="Grigoriev I.V."/>
            <person name="O'Malley M.A."/>
        </authorList>
    </citation>
    <scope>NUCLEOTIDE SEQUENCE [LARGE SCALE GENOMIC DNA]</scope>
    <source>
        <strain evidence="1 2">G1</strain>
    </source>
</reference>
<evidence type="ECO:0000313" key="2">
    <source>
        <dbReference type="Proteomes" id="UP000193920"/>
    </source>
</evidence>
<keyword evidence="2" id="KW-1185">Reference proteome</keyword>
<organism evidence="1 2">
    <name type="scientific">Neocallimastix californiae</name>
    <dbReference type="NCBI Taxonomy" id="1754190"/>
    <lineage>
        <taxon>Eukaryota</taxon>
        <taxon>Fungi</taxon>
        <taxon>Fungi incertae sedis</taxon>
        <taxon>Chytridiomycota</taxon>
        <taxon>Chytridiomycota incertae sedis</taxon>
        <taxon>Neocallimastigomycetes</taxon>
        <taxon>Neocallimastigales</taxon>
        <taxon>Neocallimastigaceae</taxon>
        <taxon>Neocallimastix</taxon>
    </lineage>
</organism>
<accession>A0A1Y2EQ83</accession>
<dbReference type="EMBL" id="MCOG01000032">
    <property type="protein sequence ID" value="ORY73750.1"/>
    <property type="molecule type" value="Genomic_DNA"/>
</dbReference>
<name>A0A1Y2EQ83_9FUNG</name>
<protein>
    <submittedName>
        <fullName evidence="1">Uncharacterized protein</fullName>
    </submittedName>
</protein>
<sequence length="120" mass="13571">MKCDRNHIVDLIENCEAVNIIINKSEIALFLTCKHCYSMMVEALVLKCDDVNIADNILLIFIGNICCSPYKHLNFELSSFILTISDHNGNIHRNAIGDYLTIDISNKQDESKIISIVDNL</sequence>